<dbReference type="GO" id="GO:0071035">
    <property type="term" value="P:nuclear polyadenylation-dependent rRNA catabolic process"/>
    <property type="evidence" value="ECO:0007669"/>
    <property type="project" value="TreeGrafter"/>
</dbReference>
<evidence type="ECO:0000256" key="2">
    <source>
        <dbReference type="ARBA" id="ARBA00009155"/>
    </source>
</evidence>
<organism evidence="11 12">
    <name type="scientific">Blomia tropicalis</name>
    <name type="common">Mite</name>
    <dbReference type="NCBI Taxonomy" id="40697"/>
    <lineage>
        <taxon>Eukaryota</taxon>
        <taxon>Metazoa</taxon>
        <taxon>Ecdysozoa</taxon>
        <taxon>Arthropoda</taxon>
        <taxon>Chelicerata</taxon>
        <taxon>Arachnida</taxon>
        <taxon>Acari</taxon>
        <taxon>Acariformes</taxon>
        <taxon>Sarcoptiformes</taxon>
        <taxon>Astigmata</taxon>
        <taxon>Glycyphagoidea</taxon>
        <taxon>Echimyopodidae</taxon>
        <taxon>Blomia</taxon>
    </lineage>
</organism>
<keyword evidence="12" id="KW-1185">Reference proteome</keyword>
<dbReference type="GO" id="GO:0034475">
    <property type="term" value="P:U4 snRNA 3'-end processing"/>
    <property type="evidence" value="ECO:0007669"/>
    <property type="project" value="TreeGrafter"/>
</dbReference>
<evidence type="ECO:0000256" key="1">
    <source>
        <dbReference type="ARBA" id="ARBA00004123"/>
    </source>
</evidence>
<dbReference type="Pfam" id="PF15985">
    <property type="entry name" value="KH_6"/>
    <property type="match status" value="1"/>
</dbReference>
<keyword evidence="3" id="KW-0698">rRNA processing</keyword>
<dbReference type="InterPro" id="IPR036612">
    <property type="entry name" value="KH_dom_type_1_sf"/>
</dbReference>
<comment type="similarity">
    <text evidence="2">Belongs to the RRP4 family.</text>
</comment>
<keyword evidence="5" id="KW-0694">RNA-binding</keyword>
<reference evidence="11" key="1">
    <citation type="submission" date="2022-12" db="EMBL/GenBank/DDBJ databases">
        <title>Genome assemblies of Blomia tropicalis.</title>
        <authorList>
            <person name="Cui Y."/>
        </authorList>
    </citation>
    <scope>NUCLEOTIDE SEQUENCE</scope>
    <source>
        <tissue evidence="11">Adult mites</tissue>
    </source>
</reference>
<dbReference type="AlphaFoldDB" id="A0A9Q0MFB5"/>
<dbReference type="InterPro" id="IPR031314">
    <property type="entry name" value="DNK_dom"/>
</dbReference>
<name>A0A9Q0MFB5_BLOTA</name>
<feature type="domain" description="RRP4 S1" evidence="10">
    <location>
        <begin position="109"/>
        <end position="180"/>
    </location>
</feature>
<evidence type="ECO:0000259" key="7">
    <source>
        <dbReference type="Pfam" id="PF01712"/>
    </source>
</evidence>
<dbReference type="Gene3D" id="2.40.50.100">
    <property type="match status" value="1"/>
</dbReference>
<dbReference type="Gene3D" id="2.40.50.140">
    <property type="entry name" value="Nucleic acid-binding proteins"/>
    <property type="match status" value="1"/>
</dbReference>
<dbReference type="InterPro" id="IPR025721">
    <property type="entry name" value="Exosome_cplx_N_dom"/>
</dbReference>
<gene>
    <name evidence="11" type="ORF">RDWZM_002613</name>
</gene>
<evidence type="ECO:0000256" key="4">
    <source>
        <dbReference type="ARBA" id="ARBA00022835"/>
    </source>
</evidence>
<feature type="domain" description="Exosome complex component N-terminal" evidence="8">
    <location>
        <begin position="32"/>
        <end position="95"/>
    </location>
</feature>
<dbReference type="FunFam" id="2.40.50.140:FF:000038">
    <property type="entry name" value="Exosome complex component RRP4"/>
    <property type="match status" value="1"/>
</dbReference>
<dbReference type="InterPro" id="IPR004088">
    <property type="entry name" value="KH_dom_type_1"/>
</dbReference>
<dbReference type="SUPFAM" id="SSF50249">
    <property type="entry name" value="Nucleic acid-binding proteins"/>
    <property type="match status" value="1"/>
</dbReference>
<dbReference type="Pfam" id="PF01712">
    <property type="entry name" value="dNK"/>
    <property type="match status" value="1"/>
</dbReference>
<dbReference type="GO" id="GO:0071034">
    <property type="term" value="P:CUT catabolic process"/>
    <property type="evidence" value="ECO:0007669"/>
    <property type="project" value="TreeGrafter"/>
</dbReference>
<dbReference type="Proteomes" id="UP001142055">
    <property type="component" value="Chromosome 1"/>
</dbReference>
<comment type="caution">
    <text evidence="11">The sequence shown here is derived from an EMBL/GenBank/DDBJ whole genome shotgun (WGS) entry which is preliminary data.</text>
</comment>
<dbReference type="GO" id="GO:0000177">
    <property type="term" value="C:cytoplasmic exosome (RNase complex)"/>
    <property type="evidence" value="ECO:0007669"/>
    <property type="project" value="TreeGrafter"/>
</dbReference>
<evidence type="ECO:0008006" key="13">
    <source>
        <dbReference type="Google" id="ProtNLM"/>
    </source>
</evidence>
<dbReference type="InterPro" id="IPR027417">
    <property type="entry name" value="P-loop_NTPase"/>
</dbReference>
<dbReference type="GO" id="GO:0000467">
    <property type="term" value="P:exonucleolytic trimming to generate mature 3'-end of 5.8S rRNA from tricistronic rRNA transcript (SSU-rRNA, 5.8S rRNA, LSU-rRNA)"/>
    <property type="evidence" value="ECO:0007669"/>
    <property type="project" value="TreeGrafter"/>
</dbReference>
<evidence type="ECO:0000256" key="3">
    <source>
        <dbReference type="ARBA" id="ARBA00022552"/>
    </source>
</evidence>
<dbReference type="InterPro" id="IPR048565">
    <property type="entry name" value="S1_RRP4"/>
</dbReference>
<dbReference type="Gene3D" id="3.40.50.300">
    <property type="entry name" value="P-loop containing nucleotide triphosphate hydrolases"/>
    <property type="match status" value="1"/>
</dbReference>
<evidence type="ECO:0000313" key="11">
    <source>
        <dbReference type="EMBL" id="KAJ6224068.1"/>
    </source>
</evidence>
<evidence type="ECO:0000259" key="9">
    <source>
        <dbReference type="Pfam" id="PF15985"/>
    </source>
</evidence>
<dbReference type="CDD" id="cd22525">
    <property type="entry name" value="KH-I_Rrp4_eukar"/>
    <property type="match status" value="1"/>
</dbReference>
<evidence type="ECO:0000256" key="5">
    <source>
        <dbReference type="ARBA" id="ARBA00022884"/>
    </source>
</evidence>
<evidence type="ECO:0000313" key="12">
    <source>
        <dbReference type="Proteomes" id="UP001142055"/>
    </source>
</evidence>
<evidence type="ECO:0000259" key="8">
    <source>
        <dbReference type="Pfam" id="PF14382"/>
    </source>
</evidence>
<dbReference type="GO" id="GO:0010468">
    <property type="term" value="P:regulation of gene expression"/>
    <property type="evidence" value="ECO:0007669"/>
    <property type="project" value="UniProtKB-ARBA"/>
</dbReference>
<dbReference type="GO" id="GO:0071051">
    <property type="term" value="P:poly(A)-dependent snoRNA 3'-end processing"/>
    <property type="evidence" value="ECO:0007669"/>
    <property type="project" value="TreeGrafter"/>
</dbReference>
<dbReference type="InterPro" id="IPR012340">
    <property type="entry name" value="NA-bd_OB-fold"/>
</dbReference>
<feature type="domain" description="Deoxynucleoside kinase" evidence="7">
    <location>
        <begin position="429"/>
        <end position="621"/>
    </location>
</feature>
<keyword evidence="6" id="KW-0539">Nucleus</keyword>
<feature type="domain" description="K Homology" evidence="9">
    <location>
        <begin position="203"/>
        <end position="243"/>
    </location>
</feature>
<evidence type="ECO:0000256" key="6">
    <source>
        <dbReference type="ARBA" id="ARBA00023242"/>
    </source>
</evidence>
<dbReference type="GO" id="GO:0071038">
    <property type="term" value="P:TRAMP-dependent tRNA surveillance pathway"/>
    <property type="evidence" value="ECO:0007669"/>
    <property type="project" value="TreeGrafter"/>
</dbReference>
<dbReference type="Pfam" id="PF21266">
    <property type="entry name" value="S1_RRP4"/>
    <property type="match status" value="1"/>
</dbReference>
<proteinExistence type="inferred from homology"/>
<evidence type="ECO:0000259" key="10">
    <source>
        <dbReference type="Pfam" id="PF21266"/>
    </source>
</evidence>
<keyword evidence="4" id="KW-0271">Exosome</keyword>
<dbReference type="Pfam" id="PF14382">
    <property type="entry name" value="ECR1_N"/>
    <property type="match status" value="1"/>
</dbReference>
<sequence>MVSINLFSFSELRDQLEPISIEDERLKKNKYVLPGDCITMDGSFMRGHGTYHDEFIENNSDDDDKFNLNQNSFNSISTTSKIERKLISSLAGIVEPINRLLSVRPLRTRYNGAIGDVVVGRIVEVQQKRWKVETNSRLSSILLLSSVNLPGGELRRKTAEDELLMRDYLSEGDLICAEVQTTYEDGALGLYTRSLKYGKLGQGVMLYISPSMIAKRKIHCHNLPCGVYLILGNNGWIFLSTNESSSNNSGGFVLDKSEISFQDRERIARVRNCILALSDNKIVLDYSSIVASYEISEKLEIDYCQLTLPATARIIADQTRVHLLSSNLIQYCELGSFAFIKSGVSFSKEPKMSFALRLSCVLSSARNAACRTKLSIQSSASIVSLAKQDDSFQRPAPFPYKDKPYTRFHAKYSFLDPSHIRMNPNSKIITVEGNIGSRKGELAKQLADEFGWFYMPEPRIEDLYINYNGFDYRSLNQYIDPMCQAVDEKMYYEDPKHKGVPWMKMFFYRIRYCQYIDALAHLFNTGQGVVMERCPASDFVFADAMHKCGWLPQDAYDYYFRLRFDTIHKLLRPHLIIYLDVDVDTSLKRIKEKNIPYQVNSKVLNKEYLQTIEESYKQRYLPDAGQYSELLVYNWNQPPESIDDMVLDIENLEMDDWDMMGQKFKDWNFYWNEFWDRYRYTYTSRKLDLMNDFNLTATYDVDSITLDSDAVEHRDGVYKSFVKNYGILPDRDNTRVGLFQQLFGRLNSYRTTDFYCRDPFY</sequence>
<dbReference type="GO" id="GO:0000176">
    <property type="term" value="C:nuclear exosome (RNase complex)"/>
    <property type="evidence" value="ECO:0007669"/>
    <property type="project" value="TreeGrafter"/>
</dbReference>
<dbReference type="SUPFAM" id="SSF54791">
    <property type="entry name" value="Eukaryotic type KH-domain (KH-domain type I)"/>
    <property type="match status" value="1"/>
</dbReference>
<dbReference type="GO" id="GO:0003723">
    <property type="term" value="F:RNA binding"/>
    <property type="evidence" value="ECO:0007669"/>
    <property type="project" value="UniProtKB-KW"/>
</dbReference>
<protein>
    <recommendedName>
        <fullName evidence="13">Ribosomal RNA-processing protein 4</fullName>
    </recommendedName>
</protein>
<dbReference type="EMBL" id="JAPWDV010000001">
    <property type="protein sequence ID" value="KAJ6224068.1"/>
    <property type="molecule type" value="Genomic_DNA"/>
</dbReference>
<accession>A0A9Q0MFB5</accession>
<comment type="subcellular location">
    <subcellularLocation>
        <location evidence="1">Nucleus</location>
    </subcellularLocation>
</comment>
<dbReference type="InterPro" id="IPR026699">
    <property type="entry name" value="Exosome_RNA_bind1/RRP40/RRP4"/>
</dbReference>
<dbReference type="CDD" id="cd05789">
    <property type="entry name" value="S1_Rrp4"/>
    <property type="match status" value="1"/>
</dbReference>
<dbReference type="SUPFAM" id="SSF52540">
    <property type="entry name" value="P-loop containing nucleoside triphosphate hydrolases"/>
    <property type="match status" value="1"/>
</dbReference>
<dbReference type="PANTHER" id="PTHR21321:SF4">
    <property type="entry name" value="EXOSOME COMPLEX COMPONENT RRP4"/>
    <property type="match status" value="1"/>
</dbReference>
<dbReference type="PANTHER" id="PTHR21321">
    <property type="entry name" value="PNAS-3 RELATED"/>
    <property type="match status" value="1"/>
</dbReference>